<organism evidence="3 4">
    <name type="scientific">Stieleria maiorica</name>
    <dbReference type="NCBI Taxonomy" id="2795974"/>
    <lineage>
        <taxon>Bacteria</taxon>
        <taxon>Pseudomonadati</taxon>
        <taxon>Planctomycetota</taxon>
        <taxon>Planctomycetia</taxon>
        <taxon>Pirellulales</taxon>
        <taxon>Pirellulaceae</taxon>
        <taxon>Stieleria</taxon>
    </lineage>
</organism>
<dbReference type="RefSeq" id="WP_147865941.1">
    <property type="nucleotide sequence ID" value="NZ_CP036264.1"/>
</dbReference>
<feature type="region of interest" description="Disordered" evidence="1">
    <location>
        <begin position="1"/>
        <end position="20"/>
    </location>
</feature>
<dbReference type="EMBL" id="CP036264">
    <property type="protein sequence ID" value="QEF96064.1"/>
    <property type="molecule type" value="Genomic_DNA"/>
</dbReference>
<gene>
    <name evidence="3" type="ORF">Mal15_00900</name>
</gene>
<accession>A0A5B9M932</accession>
<keyword evidence="2" id="KW-0812">Transmembrane</keyword>
<protein>
    <recommendedName>
        <fullName evidence="5">Cytochrome oxidase complex assembly protein 1</fullName>
    </recommendedName>
</protein>
<evidence type="ECO:0008006" key="5">
    <source>
        <dbReference type="Google" id="ProtNLM"/>
    </source>
</evidence>
<evidence type="ECO:0000313" key="4">
    <source>
        <dbReference type="Proteomes" id="UP000321353"/>
    </source>
</evidence>
<dbReference type="Proteomes" id="UP000321353">
    <property type="component" value="Chromosome"/>
</dbReference>
<reference evidence="3 4" key="1">
    <citation type="submission" date="2019-02" db="EMBL/GenBank/DDBJ databases">
        <title>Planctomycetal bacteria perform biofilm scaping via a novel small molecule.</title>
        <authorList>
            <person name="Jeske O."/>
            <person name="Boedeker C."/>
            <person name="Wiegand S."/>
            <person name="Breitling P."/>
            <person name="Kallscheuer N."/>
            <person name="Jogler M."/>
            <person name="Rohde M."/>
            <person name="Petersen J."/>
            <person name="Medema M.H."/>
            <person name="Surup F."/>
            <person name="Jogler C."/>
        </authorList>
    </citation>
    <scope>NUCLEOTIDE SEQUENCE [LARGE SCALE GENOMIC DNA]</scope>
    <source>
        <strain evidence="3 4">Mal15</strain>
    </source>
</reference>
<evidence type="ECO:0000256" key="2">
    <source>
        <dbReference type="SAM" id="Phobius"/>
    </source>
</evidence>
<keyword evidence="2" id="KW-0472">Membrane</keyword>
<proteinExistence type="predicted"/>
<evidence type="ECO:0000256" key="1">
    <source>
        <dbReference type="SAM" id="MobiDB-lite"/>
    </source>
</evidence>
<keyword evidence="2" id="KW-1133">Transmembrane helix</keyword>
<sequence>MSQAPRNPFETAPDQFGQPARKSSNTWLWVLGIIGGVFLFGTILCCGAMYFAWDQAAGVLAEVAVEEYADDPIVMEKIGTIQSSQMNLRDAMKESTKDESITAMVFEVQGDKGSGKIIHRTNNQTQEVTVTLLLDSGEAFELDAFDESFDGFDAELEGLEDQESINEEAAEMEAGENSDTQSVEVGVEVQDQNGENVESQQE</sequence>
<name>A0A5B9M932_9BACT</name>
<dbReference type="AlphaFoldDB" id="A0A5B9M932"/>
<dbReference type="KEGG" id="smam:Mal15_00900"/>
<keyword evidence="4" id="KW-1185">Reference proteome</keyword>
<feature type="compositionally biased region" description="Acidic residues" evidence="1">
    <location>
        <begin position="158"/>
        <end position="176"/>
    </location>
</feature>
<feature type="compositionally biased region" description="Polar residues" evidence="1">
    <location>
        <begin position="190"/>
        <end position="202"/>
    </location>
</feature>
<feature type="transmembrane region" description="Helical" evidence="2">
    <location>
        <begin position="27"/>
        <end position="53"/>
    </location>
</feature>
<evidence type="ECO:0000313" key="3">
    <source>
        <dbReference type="EMBL" id="QEF96064.1"/>
    </source>
</evidence>
<feature type="region of interest" description="Disordered" evidence="1">
    <location>
        <begin position="158"/>
        <end position="202"/>
    </location>
</feature>